<keyword evidence="2" id="KW-0540">Nuclease</keyword>
<keyword evidence="2" id="KW-0547">Nucleotide-binding</keyword>
<evidence type="ECO:0000259" key="1">
    <source>
        <dbReference type="Pfam" id="PF03372"/>
    </source>
</evidence>
<keyword evidence="2" id="KW-0255">Endonuclease</keyword>
<proteinExistence type="predicted"/>
<dbReference type="EMBL" id="HAEB01012069">
    <property type="protein sequence ID" value="SBQ58596.1"/>
    <property type="molecule type" value="Transcribed_RNA"/>
</dbReference>
<keyword evidence="2" id="KW-0378">Hydrolase</keyword>
<dbReference type="Gene3D" id="3.60.10.10">
    <property type="entry name" value="Endonuclease/exonuclease/phosphatase"/>
    <property type="match status" value="1"/>
</dbReference>
<protein>
    <submittedName>
        <fullName evidence="2">Helentron 4 helitron-like transposon replicase/helicase/endonuclease</fullName>
    </submittedName>
</protein>
<gene>
    <name evidence="2" type="primary">HEL_DR4</name>
</gene>
<reference evidence="2" key="1">
    <citation type="submission" date="2016-05" db="EMBL/GenBank/DDBJ databases">
        <authorList>
            <person name="Lavstsen T."/>
            <person name="Jespersen J.S."/>
        </authorList>
    </citation>
    <scope>NUCLEOTIDE SEQUENCE</scope>
    <source>
        <tissue evidence="2">Brain</tissue>
    </source>
</reference>
<dbReference type="SUPFAM" id="SSF56219">
    <property type="entry name" value="DNase I-like"/>
    <property type="match status" value="1"/>
</dbReference>
<accession>A0A1A8FIK2</accession>
<keyword evidence="2" id="KW-0347">Helicase</keyword>
<organism evidence="2">
    <name type="scientific">Nothobranchius korthausae</name>
    <dbReference type="NCBI Taxonomy" id="1143690"/>
    <lineage>
        <taxon>Eukaryota</taxon>
        <taxon>Metazoa</taxon>
        <taxon>Chordata</taxon>
        <taxon>Craniata</taxon>
        <taxon>Vertebrata</taxon>
        <taxon>Euteleostomi</taxon>
        <taxon>Actinopterygii</taxon>
        <taxon>Neopterygii</taxon>
        <taxon>Teleostei</taxon>
        <taxon>Neoteleostei</taxon>
        <taxon>Acanthomorphata</taxon>
        <taxon>Ovalentaria</taxon>
        <taxon>Atherinomorphae</taxon>
        <taxon>Cyprinodontiformes</taxon>
        <taxon>Nothobranchiidae</taxon>
        <taxon>Nothobranchius</taxon>
    </lineage>
</organism>
<sequence length="591" mass="69327">MQTKLSLKGSNVSDQKLFGFENNFDPEVNFYNQNISKSEYYHEEELNKLKIGGFSLIHFNSRSLHTHFSQIKDLLRSLKYKFQIIAISETWLTKETDSCLELEGYNMFNVNRNNKKGGGVAFYVQKHTECKVIDSTVIDGIMKSIIIEIGFTKRKKIILSCMYRTPGSCVETFIQNTADILQRICAKKHVFVCGDFNIDLIKWEEHKLTLDFLNMMFNFGLWPMIDRPSRITKDSATLIDNIFTNICSQTLSGLLINDISDHLPVFAISNMDIFRPLHKEDDESTILVRWKTAERIEAFKAELLNYNWDQVYVDDTNQAYDTFLSIFLEVYNKNCPIRQYKTKKNYKRKPWMTEGLLKACKKKMVLYEKFIKHRTSENEDNYKKYKNKLSTAIRIRRKQYYDEILDKNRNDTRRTWKILNNIIQKRMMTLEWPSYFLNGSNHKVNDPINIVEEFNNFFVSVGPSLANEIAVPPDADTFNNLINSNINSMFLHEISETDVVNTVRKFKNKKSTDINEIDMGIIKEVIFSIVRPLTYVYNLSLQKGHFPKTMKMTKVIPIFKTGNKHSMENYRPIAIIPQFSKILEKLFVNQL</sequence>
<dbReference type="InterPro" id="IPR005135">
    <property type="entry name" value="Endo/exonuclease/phosphatase"/>
</dbReference>
<name>A0A1A8FIK2_9TELE</name>
<dbReference type="PANTHER" id="PTHR47510">
    <property type="entry name" value="REVERSE TRANSCRIPTASE DOMAIN-CONTAINING PROTEIN"/>
    <property type="match status" value="1"/>
</dbReference>
<keyword evidence="2" id="KW-0067">ATP-binding</keyword>
<dbReference type="AlphaFoldDB" id="A0A1A8FIK2"/>
<reference evidence="2" key="2">
    <citation type="submission" date="2016-06" db="EMBL/GenBank/DDBJ databases">
        <title>The genome of a short-lived fish provides insights into sex chromosome evolution and the genetic control of aging.</title>
        <authorList>
            <person name="Reichwald K."/>
            <person name="Felder M."/>
            <person name="Petzold A."/>
            <person name="Koch P."/>
            <person name="Groth M."/>
            <person name="Platzer M."/>
        </authorList>
    </citation>
    <scope>NUCLEOTIDE SEQUENCE</scope>
    <source>
        <tissue evidence="2">Brain</tissue>
    </source>
</reference>
<dbReference type="InterPro" id="IPR036691">
    <property type="entry name" value="Endo/exonu/phosph_ase_sf"/>
</dbReference>
<dbReference type="Pfam" id="PF03372">
    <property type="entry name" value="Exo_endo_phos"/>
    <property type="match status" value="1"/>
</dbReference>
<feature type="domain" description="Endonuclease/exonuclease/phosphatase" evidence="1">
    <location>
        <begin position="59"/>
        <end position="262"/>
    </location>
</feature>
<dbReference type="GO" id="GO:0004519">
    <property type="term" value="F:endonuclease activity"/>
    <property type="evidence" value="ECO:0007669"/>
    <property type="project" value="UniProtKB-KW"/>
</dbReference>
<dbReference type="GO" id="GO:0004386">
    <property type="term" value="F:helicase activity"/>
    <property type="evidence" value="ECO:0007669"/>
    <property type="project" value="UniProtKB-KW"/>
</dbReference>
<evidence type="ECO:0000313" key="2">
    <source>
        <dbReference type="EMBL" id="SBQ58596.1"/>
    </source>
</evidence>
<dbReference type="PANTHER" id="PTHR47510:SF3">
    <property type="entry name" value="ENDO_EXONUCLEASE_PHOSPHATASE DOMAIN-CONTAINING PROTEIN"/>
    <property type="match status" value="1"/>
</dbReference>